<dbReference type="Proteomes" id="UP000094757">
    <property type="component" value="Chromosome"/>
</dbReference>
<feature type="domain" description="HTH cro/C1-type" evidence="1">
    <location>
        <begin position="9"/>
        <end position="64"/>
    </location>
</feature>
<name>A0A1B3WCU2_9FIRM</name>
<dbReference type="Pfam" id="PF01381">
    <property type="entry name" value="HTH_3"/>
    <property type="match status" value="1"/>
</dbReference>
<dbReference type="InterPro" id="IPR001387">
    <property type="entry name" value="Cro/C1-type_HTH"/>
</dbReference>
<accession>A0A1B3WCU2</accession>
<protein>
    <recommendedName>
        <fullName evidence="1">HTH cro/C1-type domain-containing protein</fullName>
    </recommendedName>
</protein>
<dbReference type="SMART" id="SM00530">
    <property type="entry name" value="HTH_XRE"/>
    <property type="match status" value="1"/>
</dbReference>
<dbReference type="KEGG" id="dpn:BCB69_01595"/>
<evidence type="ECO:0000259" key="1">
    <source>
        <dbReference type="PROSITE" id="PS50943"/>
    </source>
</evidence>
<dbReference type="EMBL" id="CP017037">
    <property type="protein sequence ID" value="AOH38787.1"/>
    <property type="molecule type" value="Genomic_DNA"/>
</dbReference>
<sequence length="116" mass="13270">MNFNRGELLKDLRIKKGFTLEEVGVYIGVTKQTLFKYENNIITNIPSDKIESLSRLYGVSPSVIMGWESPSTKIKKHVVEIEDILSSATYMTYGGKELSDKEKKQIRNILKTILEE</sequence>
<reference evidence="3" key="1">
    <citation type="submission" date="2016-08" db="EMBL/GenBank/DDBJ databases">
        <authorList>
            <person name="Holder M.E."/>
            <person name="Ajami N.J."/>
            <person name="Petrosino J.F."/>
        </authorList>
    </citation>
    <scope>NUCLEOTIDE SEQUENCE [LARGE SCALE GENOMIC DNA]</scope>
    <source>
        <strain evidence="3">F0677</strain>
    </source>
</reference>
<dbReference type="Gene3D" id="1.10.260.40">
    <property type="entry name" value="lambda repressor-like DNA-binding domains"/>
    <property type="match status" value="1"/>
</dbReference>
<dbReference type="STRING" id="39950.BCB69_01595"/>
<evidence type="ECO:0000313" key="3">
    <source>
        <dbReference type="Proteomes" id="UP000094757"/>
    </source>
</evidence>
<dbReference type="GO" id="GO:0003677">
    <property type="term" value="F:DNA binding"/>
    <property type="evidence" value="ECO:0007669"/>
    <property type="project" value="InterPro"/>
</dbReference>
<dbReference type="CDD" id="cd00093">
    <property type="entry name" value="HTH_XRE"/>
    <property type="match status" value="1"/>
</dbReference>
<dbReference type="AlphaFoldDB" id="A0A1B3WCU2"/>
<dbReference type="SUPFAM" id="SSF47413">
    <property type="entry name" value="lambda repressor-like DNA-binding domains"/>
    <property type="match status" value="1"/>
</dbReference>
<organism evidence="2 3">
    <name type="scientific">Dialister pneumosintes</name>
    <dbReference type="NCBI Taxonomy" id="39950"/>
    <lineage>
        <taxon>Bacteria</taxon>
        <taxon>Bacillati</taxon>
        <taxon>Bacillota</taxon>
        <taxon>Negativicutes</taxon>
        <taxon>Veillonellales</taxon>
        <taxon>Veillonellaceae</taxon>
        <taxon>Dialister</taxon>
    </lineage>
</organism>
<dbReference type="RefSeq" id="WP_069176820.1">
    <property type="nucleotide sequence ID" value="NZ_CP017037.1"/>
</dbReference>
<dbReference type="InterPro" id="IPR010982">
    <property type="entry name" value="Lambda_DNA-bd_dom_sf"/>
</dbReference>
<evidence type="ECO:0000313" key="2">
    <source>
        <dbReference type="EMBL" id="AOH38787.1"/>
    </source>
</evidence>
<proteinExistence type="predicted"/>
<dbReference type="PROSITE" id="PS50943">
    <property type="entry name" value="HTH_CROC1"/>
    <property type="match status" value="1"/>
</dbReference>
<gene>
    <name evidence="2" type="ORF">BCB69_01595</name>
</gene>